<dbReference type="KEGG" id="proe:H9L23_10680"/>
<dbReference type="Pfam" id="PF13396">
    <property type="entry name" value="PLDc_N"/>
    <property type="match status" value="1"/>
</dbReference>
<dbReference type="Proteomes" id="UP000515806">
    <property type="component" value="Chromosome"/>
</dbReference>
<dbReference type="InterPro" id="IPR027379">
    <property type="entry name" value="CLS_N"/>
</dbReference>
<keyword evidence="2" id="KW-1003">Cell membrane</keyword>
<dbReference type="GO" id="GO:0005886">
    <property type="term" value="C:plasma membrane"/>
    <property type="evidence" value="ECO:0007669"/>
    <property type="project" value="UniProtKB-SubCell"/>
</dbReference>
<evidence type="ECO:0000313" key="8">
    <source>
        <dbReference type="EMBL" id="QNN44500.1"/>
    </source>
</evidence>
<keyword evidence="5 6" id="KW-0472">Membrane</keyword>
<feature type="transmembrane region" description="Helical" evidence="6">
    <location>
        <begin position="38"/>
        <end position="58"/>
    </location>
</feature>
<evidence type="ECO:0000313" key="9">
    <source>
        <dbReference type="Proteomes" id="UP000515806"/>
    </source>
</evidence>
<keyword evidence="4 6" id="KW-1133">Transmembrane helix</keyword>
<feature type="transmembrane region" description="Helical" evidence="6">
    <location>
        <begin position="6"/>
        <end position="26"/>
    </location>
</feature>
<evidence type="ECO:0000256" key="5">
    <source>
        <dbReference type="ARBA" id="ARBA00023136"/>
    </source>
</evidence>
<evidence type="ECO:0000259" key="7">
    <source>
        <dbReference type="Pfam" id="PF13396"/>
    </source>
</evidence>
<comment type="subcellular location">
    <subcellularLocation>
        <location evidence="1">Cell membrane</location>
        <topology evidence="1">Multi-pass membrane protein</topology>
    </subcellularLocation>
</comment>
<keyword evidence="3 6" id="KW-0812">Transmembrane</keyword>
<reference evidence="8 9" key="1">
    <citation type="submission" date="2020-08" db="EMBL/GenBank/DDBJ databases">
        <title>Genome sequence of Pedobacter roseus KACC 11594T.</title>
        <authorList>
            <person name="Hyun D.-W."/>
            <person name="Bae J.-W."/>
        </authorList>
    </citation>
    <scope>NUCLEOTIDE SEQUENCE [LARGE SCALE GENOMIC DNA]</scope>
    <source>
        <strain evidence="8 9">KACC 11594</strain>
    </source>
</reference>
<accession>A0A7G9QMC5</accession>
<evidence type="ECO:0000256" key="4">
    <source>
        <dbReference type="ARBA" id="ARBA00022989"/>
    </source>
</evidence>
<organism evidence="8 9">
    <name type="scientific">Pedobacter roseus</name>
    <dbReference type="NCBI Taxonomy" id="336820"/>
    <lineage>
        <taxon>Bacteria</taxon>
        <taxon>Pseudomonadati</taxon>
        <taxon>Bacteroidota</taxon>
        <taxon>Sphingobacteriia</taxon>
        <taxon>Sphingobacteriales</taxon>
        <taxon>Sphingobacteriaceae</taxon>
        <taxon>Pedobacter</taxon>
    </lineage>
</organism>
<dbReference type="AlphaFoldDB" id="A0A7G9QMC5"/>
<name>A0A7G9QMC5_9SPHI</name>
<sequence>MNAYLTILAIIVMLIMLVNIYVILEISKFPYSKRRQKWMWTNVVLFLPFFGSLIYFLIGKKILGEN</sequence>
<keyword evidence="9" id="KW-1185">Reference proteome</keyword>
<feature type="domain" description="Cardiolipin synthase N-terminal" evidence="7">
    <location>
        <begin position="18"/>
        <end position="59"/>
    </location>
</feature>
<evidence type="ECO:0000256" key="1">
    <source>
        <dbReference type="ARBA" id="ARBA00004651"/>
    </source>
</evidence>
<evidence type="ECO:0000256" key="2">
    <source>
        <dbReference type="ARBA" id="ARBA00022475"/>
    </source>
</evidence>
<evidence type="ECO:0000256" key="3">
    <source>
        <dbReference type="ARBA" id="ARBA00022692"/>
    </source>
</evidence>
<gene>
    <name evidence="8" type="ORF">H9L23_10680</name>
</gene>
<proteinExistence type="predicted"/>
<protein>
    <submittedName>
        <fullName evidence="8">PLDc N-terminal domain-containing protein</fullName>
    </submittedName>
</protein>
<evidence type="ECO:0000256" key="6">
    <source>
        <dbReference type="SAM" id="Phobius"/>
    </source>
</evidence>
<dbReference type="EMBL" id="CP060723">
    <property type="protein sequence ID" value="QNN44500.1"/>
    <property type="molecule type" value="Genomic_DNA"/>
</dbReference>